<protein>
    <recommendedName>
        <fullName evidence="5">DUF3618 domain-containing protein</fullName>
    </recommendedName>
</protein>
<reference evidence="3 4" key="1">
    <citation type="submission" date="2023-07" db="EMBL/GenBank/DDBJ databases">
        <title>Sequencing the genomes of 1000 actinobacteria strains.</title>
        <authorList>
            <person name="Klenk H.-P."/>
        </authorList>
    </citation>
    <scope>NUCLEOTIDE SEQUENCE [LARGE SCALE GENOMIC DNA]</scope>
    <source>
        <strain evidence="3 4">DSM 17163</strain>
    </source>
</reference>
<feature type="region of interest" description="Disordered" evidence="1">
    <location>
        <begin position="1"/>
        <end position="28"/>
    </location>
</feature>
<evidence type="ECO:0000313" key="4">
    <source>
        <dbReference type="Proteomes" id="UP001243212"/>
    </source>
</evidence>
<evidence type="ECO:0000256" key="2">
    <source>
        <dbReference type="SAM" id="Phobius"/>
    </source>
</evidence>
<dbReference type="Pfam" id="PF12277">
    <property type="entry name" value="DUF3618"/>
    <property type="match status" value="1"/>
</dbReference>
<gene>
    <name evidence="3" type="ORF">J2S70_001155</name>
</gene>
<dbReference type="EMBL" id="JAUSQX010000001">
    <property type="protein sequence ID" value="MDP9806573.1"/>
    <property type="molecule type" value="Genomic_DNA"/>
</dbReference>
<evidence type="ECO:0008006" key="5">
    <source>
        <dbReference type="Google" id="ProtNLM"/>
    </source>
</evidence>
<keyword evidence="2" id="KW-0472">Membrane</keyword>
<comment type="caution">
    <text evidence="3">The sequence shown here is derived from an EMBL/GenBank/DDBJ whole genome shotgun (WGS) entry which is preliminary data.</text>
</comment>
<keyword evidence="4" id="KW-1185">Reference proteome</keyword>
<accession>A0ABT9NGN8</accession>
<keyword evidence="2" id="KW-0812">Transmembrane</keyword>
<evidence type="ECO:0000256" key="1">
    <source>
        <dbReference type="SAM" id="MobiDB-lite"/>
    </source>
</evidence>
<name>A0ABT9NGN8_9ACTO</name>
<dbReference type="Proteomes" id="UP001243212">
    <property type="component" value="Unassembled WGS sequence"/>
</dbReference>
<evidence type="ECO:0000313" key="3">
    <source>
        <dbReference type="EMBL" id="MDP9806573.1"/>
    </source>
</evidence>
<organism evidence="3 4">
    <name type="scientific">Trueperella bonasi</name>
    <dbReference type="NCBI Taxonomy" id="312286"/>
    <lineage>
        <taxon>Bacteria</taxon>
        <taxon>Bacillati</taxon>
        <taxon>Actinomycetota</taxon>
        <taxon>Actinomycetes</taxon>
        <taxon>Actinomycetales</taxon>
        <taxon>Actinomycetaceae</taxon>
        <taxon>Trueperella</taxon>
    </lineage>
</organism>
<feature type="transmembrane region" description="Helical" evidence="2">
    <location>
        <begin position="85"/>
        <end position="103"/>
    </location>
</feature>
<sequence>MTNARHKKAVDYEAPKGVPDNRSAEEIEKDMQRVRDEMTETVNEIAAKLHPDTLKDQAKAFAKEKTDEGKTKARNLAEDAKAGDIPAIAMIATAAVAVATFVLRKIFK</sequence>
<dbReference type="RefSeq" id="WP_307682787.1">
    <property type="nucleotide sequence ID" value="NZ_JAUSQX010000001.1"/>
</dbReference>
<proteinExistence type="predicted"/>
<keyword evidence="2" id="KW-1133">Transmembrane helix</keyword>
<dbReference type="InterPro" id="IPR022062">
    <property type="entry name" value="DUF3618"/>
</dbReference>